<evidence type="ECO:0000256" key="8">
    <source>
        <dbReference type="SAM" id="MobiDB-lite"/>
    </source>
</evidence>
<dbReference type="GO" id="GO:0005886">
    <property type="term" value="C:plasma membrane"/>
    <property type="evidence" value="ECO:0007669"/>
    <property type="project" value="UniProtKB-SubCell"/>
</dbReference>
<dbReference type="EMBL" id="KC434733">
    <property type="protein sequence ID" value="AGQ50077.1"/>
    <property type="molecule type" value="mRNA"/>
</dbReference>
<dbReference type="SUPFAM" id="SSF58087">
    <property type="entry name" value="Variant surface glycoprotein (N-terminal domain)"/>
    <property type="match status" value="1"/>
</dbReference>
<evidence type="ECO:0000256" key="2">
    <source>
        <dbReference type="ARBA" id="ARBA00004609"/>
    </source>
</evidence>
<proteinExistence type="evidence at transcript level"/>
<keyword evidence="9" id="KW-0732">Signal</keyword>
<feature type="chain" id="PRO_5004536103" evidence="9">
    <location>
        <begin position="28"/>
        <end position="493"/>
    </location>
</feature>
<evidence type="ECO:0000256" key="6">
    <source>
        <dbReference type="ARBA" id="ARBA00023180"/>
    </source>
</evidence>
<dbReference type="Gene3D" id="4.10.110.20">
    <property type="entry name" value="Variant surface glycoprotein MITAT 1.2, VSG 221, C-terminal domain"/>
    <property type="match status" value="1"/>
</dbReference>
<evidence type="ECO:0000256" key="3">
    <source>
        <dbReference type="ARBA" id="ARBA00022475"/>
    </source>
</evidence>
<evidence type="ECO:0000256" key="5">
    <source>
        <dbReference type="ARBA" id="ARBA00023136"/>
    </source>
</evidence>
<reference evidence="10" key="2">
    <citation type="submission" date="2013-01" db="EMBL/GenBank/DDBJ databases">
        <authorList>
            <person name="Hall J.P.J."/>
            <person name="Barry J.D."/>
        </authorList>
    </citation>
    <scope>NUCLEOTIDE SEQUENCE</scope>
    <source>
        <strain evidence="10">TREU927/4 GUTat 10.1</strain>
    </source>
</reference>
<evidence type="ECO:0000313" key="10">
    <source>
        <dbReference type="EMBL" id="AGQ50077.1"/>
    </source>
</evidence>
<comment type="subcellular location">
    <subcellularLocation>
        <location evidence="2">Cell membrane</location>
        <topology evidence="2">Lipid-anchor</topology>
        <topology evidence="2">GPI-anchor</topology>
    </subcellularLocation>
</comment>
<evidence type="ECO:0000256" key="4">
    <source>
        <dbReference type="ARBA" id="ARBA00022622"/>
    </source>
</evidence>
<keyword evidence="3" id="KW-1003">Cell membrane</keyword>
<evidence type="ECO:0000256" key="9">
    <source>
        <dbReference type="SAM" id="SignalP"/>
    </source>
</evidence>
<dbReference type="VEuPathDB" id="TriTrypDB:Tb427_000612200"/>
<feature type="compositionally biased region" description="Polar residues" evidence="8">
    <location>
        <begin position="265"/>
        <end position="275"/>
    </location>
</feature>
<accession>S5FWR5</accession>
<reference evidence="10" key="1">
    <citation type="journal article" date="2013" name="PLoS Pathog.">
        <title>Mosaic VSGs and the Scale of Trypanosoma brucei Antigenic Variation.</title>
        <authorList>
            <person name="Hall J.P."/>
            <person name="Wang H."/>
            <person name="Barry J.D."/>
        </authorList>
    </citation>
    <scope>NUCLEOTIDE SEQUENCE</scope>
    <source>
        <strain evidence="10">TREU927/4 GUTat 10.1</strain>
    </source>
</reference>
<dbReference type="VEuPathDB" id="TriTrypDB:Tb11.v5.0911"/>
<comment type="function">
    <text evidence="1">VSG forms a coat on the surface of the parasite. The trypanosome evades the immune response of the host by expressing a series of antigenically distinct VSGs from an estimated 1000 VSG genes.</text>
</comment>
<dbReference type="SUPFAM" id="SSF118251">
    <property type="entry name" value="Variant surface glycoprotein MITAT 1.2, VSG 221, C-terminal domain"/>
    <property type="match status" value="1"/>
</dbReference>
<feature type="region of interest" description="Disordered" evidence="8">
    <location>
        <begin position="256"/>
        <end position="282"/>
    </location>
</feature>
<dbReference type="InterPro" id="IPR027446">
    <property type="entry name" value="VSG_C_dom_sf"/>
</dbReference>
<protein>
    <submittedName>
        <fullName evidence="10">Variant surface glycoprotein</fullName>
    </submittedName>
</protein>
<organism evidence="10">
    <name type="scientific">Trypanosoma brucei</name>
    <dbReference type="NCBI Taxonomy" id="5691"/>
    <lineage>
        <taxon>Eukaryota</taxon>
        <taxon>Discoba</taxon>
        <taxon>Euglenozoa</taxon>
        <taxon>Kinetoplastea</taxon>
        <taxon>Metakinetoplastina</taxon>
        <taxon>Trypanosomatida</taxon>
        <taxon>Trypanosomatidae</taxon>
        <taxon>Trypanosoma</taxon>
    </lineage>
</organism>
<dbReference type="VEuPathDB" id="TriTrypDB:Tb1125.11.19520"/>
<evidence type="ECO:0000256" key="1">
    <source>
        <dbReference type="ARBA" id="ARBA00002523"/>
    </source>
</evidence>
<name>S5FWR5_9TRYP</name>
<sequence length="493" mass="52575">MLVTAGRLKFLAVTLCAATAVITMTQATTEDALMNQITDVCKEAVYFKMAANKLATELKQLTDGDGNLGQLSRLWALTAARSRDPPTKGFYKSLSLYAASKARTNAMAKPAAAQAYSEALMRAAEHTGYLTGLEHSAEALKTATVAQSGSASGTTCVQDLTISYKSFTSCPHKTPAAAGLTAIEINPFTTEKLKISDHTSIAALTKGIKLTTTVTGDSYTSVATGTCTMSGSSGSATKLTIAQSIAKTTAATATDIREAKDGQKQCKQQPGSDSDSNPKQRLESAICQAQEQQRLLQRQATTVTAAELESDPTMLRLVNNLVMGDQRVDDPTGEKGKETVVARIKALIGEAANFNKNFIEEPKQTRVAFGEKDKGEQTLGDLARGSDYALALSYFESQHVLSTETAMKQECKPQVTETEDSCNKKGQTECKSPCKWNPEAGGTKKCKLDSKAKEAVEKAAAIEEGKDGKTTNTTASNTFVIHKAPLLLAFLLF</sequence>
<feature type="signal peptide" evidence="9">
    <location>
        <begin position="1"/>
        <end position="27"/>
    </location>
</feature>
<evidence type="ECO:0000256" key="7">
    <source>
        <dbReference type="ARBA" id="ARBA00023288"/>
    </source>
</evidence>
<dbReference type="AlphaFoldDB" id="S5FWR5"/>
<keyword evidence="7" id="KW-0449">Lipoprotein</keyword>
<keyword evidence="6" id="KW-0325">Glycoprotein</keyword>
<keyword evidence="4" id="KW-0336">GPI-anchor</keyword>
<dbReference type="GO" id="GO:0098552">
    <property type="term" value="C:side of membrane"/>
    <property type="evidence" value="ECO:0007669"/>
    <property type="project" value="UniProtKB-KW"/>
</dbReference>
<gene>
    <name evidence="10" type="primary">VSG</name>
</gene>
<keyword evidence="5" id="KW-0472">Membrane</keyword>